<dbReference type="GO" id="GO:0016787">
    <property type="term" value="F:hydrolase activity"/>
    <property type="evidence" value="ECO:0007669"/>
    <property type="project" value="InterPro"/>
</dbReference>
<dbReference type="PANTHER" id="PTHR33546:SF1">
    <property type="entry name" value="LARGE, MULTIFUNCTIONAL SECRETED PROTEIN"/>
    <property type="match status" value="1"/>
</dbReference>
<dbReference type="Pfam" id="PF00034">
    <property type="entry name" value="Cytochrom_C"/>
    <property type="match status" value="1"/>
</dbReference>
<sequence length="1672" mass="182786">MKKLPGLLLLAAIFATTTFLSAAHAEEGFKSIFDGKTLNGWRGKEQFWSVQDGAITGQTTSENPTKGNTFLIWDQGKVDDFELKLKYKIVGGNSGIQYRSTDLGDFVVKGYQADIDSKDTYSGINYEERGRGIIANRGVKATVYDGNQGNKDERFAESADIQAKINKEDWNEYHIIAKGNHLTHFINGVKTSEVIDEGKKDNRESGILALQLHAGPPMNVQFKDIELKRTKLEDGEKKVVFVPGKPSHGWGQHEHTGGSRLLMLALTENVPGFQGAIYPGGWPEDPTAFDNADAVVVFCDGGGGHLLNAHLDEFDKLMKDGVGLACLHYGVEVPKGEPGAKFLDWIGGYFETDWSVNPHWTADFKTFPDHPIANGVKPFSINDEWYYNMRFRNDMDGVTPILSAVPPKSTLDRPDGPHSGNPHVRAMIGQPQHVAWAAERPDGGRGFGFTGGHFHSNWGNDDFRKVVLNAIVWVAGEEVPTTGVESKSLTQDDLEGLIGPNPKAEKKKLTKPQAEAAKTPANAEKTADKAKFQSKVVTTRTPGHAIDIDVDITGAKQLYLVVSDGGDGFSCDWADWVEPRLIGPAGEKKLTELEWKSATSQWRSVNRNRNVDGSPLRVNGQPVENGIGTHANSIIAYDLPEGYTRFKAQGALDNGGSDQQGGKVTSVSFSVYTTKPSAQALRVISDGGTTREPEDALQSLDVYEGLEATLAASEPTLKSLTNLDVDHRGRVWVCDVMNYRRNNGSREEGDRILILEDADGDGVCEKSKVYYQGRDVDSAMGICVLGNKVIVSAAPNIIVFTDTDGDDKPDQKEFLFTKTGQPQHDHSAHSFLFGPDGKLYWNVGNTGKQVFDKDGEPVVDIHGREVVDNGHPFFGGMPFRCNLDGSEFEVLAHNFRNNYEVNVDSFGTLWQSDNDDDGNRGVRINYVMEQGNFGYKDQMNGSSWQTPRTGMSDEIPLRHWHLNDPGVVPNFVQTGAGSPTGICVYEGRLLPKVFWDQVIHCDAGPNIVRAYPAQNDGAGYQGEIVDILFGARDNWFRPADVCVAPDGSLFVSDWYDPGVGGHGQRDLDRGRLFRIAPQGEGYHVPKYDFDTIDGSLAALENPNLSVRYMAWTSLHKQGAKAEDGLRKMFETNANPRIRARALWLLGKIEGRGEHYVAQALADKNSDIRITGLRLAKQLKLPIEPLVAKLVSDPSPQVRREAALSLRWADNSAGAKLWAQLAAQHDGQDRWYLEALGIGADLNWDACLDAYNSQVSGKWDTPTGRDIVWRSRSAETPGLLSAIIRENSTPYEMLPHYFRAFDFQAKSEAKNQTLADLAFSGAGADAKSQSLILSEAISRLDGFDVSKNPEHATALKSALEKLSGTPVFVQLVDKFNVSDRYGDLLAIAQQQPGEATGVAAMKVLLDKNQRDIVVSAINDKDLEKAIATAEAVGNSAAGPALGIMQKLVDDPSKDLSLRRIAVKALAANRGSANKLVALAKSGKLDPALMQAAAAPLTASTWQEVRDQATAIFPAPPSKDNKPLPPLTELVKMRGDAVNGQKLFAGEATCSKCHIVNNQGKEVGPNLSEIGSKLSREAAFESILYPSAGISHNFENFALLLENGTAITGLLVSETDEAITIKNQEGLVRSFSQDEVEEMKKLSTSLMPNDLQKLMTVQELVDVTAYLETLKKKN</sequence>
<dbReference type="Pfam" id="PF06283">
    <property type="entry name" value="ThuA"/>
    <property type="match status" value="1"/>
</dbReference>
<dbReference type="Gene3D" id="1.10.760.10">
    <property type="entry name" value="Cytochrome c-like domain"/>
    <property type="match status" value="1"/>
</dbReference>
<keyword evidence="3 4" id="KW-0408">Iron</keyword>
<dbReference type="Pfam" id="PF06439">
    <property type="entry name" value="3keto-disac_hyd"/>
    <property type="match status" value="1"/>
</dbReference>
<keyword evidence="6" id="KW-0732">Signal</keyword>
<feature type="region of interest" description="Disordered" evidence="5">
    <location>
        <begin position="493"/>
        <end position="527"/>
    </location>
</feature>
<dbReference type="InterPro" id="IPR029062">
    <property type="entry name" value="Class_I_gatase-like"/>
</dbReference>
<evidence type="ECO:0000256" key="5">
    <source>
        <dbReference type="SAM" id="MobiDB-lite"/>
    </source>
</evidence>
<evidence type="ECO:0000256" key="1">
    <source>
        <dbReference type="ARBA" id="ARBA00022617"/>
    </source>
</evidence>
<dbReference type="STRING" id="314230.DSM3645_11417"/>
<dbReference type="SUPFAM" id="SSF52317">
    <property type="entry name" value="Class I glutamine amidotransferase-like"/>
    <property type="match status" value="1"/>
</dbReference>
<dbReference type="GO" id="GO:0046872">
    <property type="term" value="F:metal ion binding"/>
    <property type="evidence" value="ECO:0007669"/>
    <property type="project" value="UniProtKB-KW"/>
</dbReference>
<dbReference type="eggNOG" id="COG2133">
    <property type="taxonomic scope" value="Bacteria"/>
</dbReference>
<dbReference type="OrthoDB" id="232040at2"/>
<dbReference type="NCBIfam" id="TIGR02603">
    <property type="entry name" value="CxxCH_TIGR02603"/>
    <property type="match status" value="1"/>
</dbReference>
<dbReference type="GO" id="GO:0020037">
    <property type="term" value="F:heme binding"/>
    <property type="evidence" value="ECO:0007669"/>
    <property type="project" value="InterPro"/>
</dbReference>
<gene>
    <name evidence="8" type="ORF">DSM3645_11417</name>
</gene>
<dbReference type="SUPFAM" id="SSF48371">
    <property type="entry name" value="ARM repeat"/>
    <property type="match status" value="2"/>
</dbReference>
<evidence type="ECO:0000256" key="2">
    <source>
        <dbReference type="ARBA" id="ARBA00022723"/>
    </source>
</evidence>
<dbReference type="Gene3D" id="2.60.120.560">
    <property type="entry name" value="Exo-inulinase, domain 1"/>
    <property type="match status" value="1"/>
</dbReference>
<dbReference type="Gene3D" id="2.60.120.1060">
    <property type="entry name" value="NPCBM/NEW2 domain"/>
    <property type="match status" value="2"/>
</dbReference>
<comment type="caution">
    <text evidence="8">The sequence shown here is derived from an EMBL/GenBank/DDBJ whole genome shotgun (WGS) entry which is preliminary data.</text>
</comment>
<proteinExistence type="predicted"/>
<dbReference type="InterPro" id="IPR008979">
    <property type="entry name" value="Galactose-bd-like_sf"/>
</dbReference>
<dbReference type="SUPFAM" id="SSF49785">
    <property type="entry name" value="Galactose-binding domain-like"/>
    <property type="match status" value="2"/>
</dbReference>
<dbReference type="InterPro" id="IPR029010">
    <property type="entry name" value="ThuA-like"/>
</dbReference>
<evidence type="ECO:0000313" key="9">
    <source>
        <dbReference type="Proteomes" id="UP000004358"/>
    </source>
</evidence>
<dbReference type="InterPro" id="IPR013427">
    <property type="entry name" value="Haem-bd_dom_put"/>
</dbReference>
<dbReference type="Pfam" id="PF08305">
    <property type="entry name" value="NPCBM"/>
    <property type="match status" value="2"/>
</dbReference>
<dbReference type="eggNOG" id="COG1413">
    <property type="taxonomic scope" value="Bacteria"/>
</dbReference>
<dbReference type="SUPFAM" id="SSF50952">
    <property type="entry name" value="Soluble quinoprotein glucose dehydrogenase"/>
    <property type="match status" value="1"/>
</dbReference>
<dbReference type="InterPro" id="IPR016024">
    <property type="entry name" value="ARM-type_fold"/>
</dbReference>
<dbReference type="InterPro" id="IPR011042">
    <property type="entry name" value="6-blade_b-propeller_TolB-like"/>
</dbReference>
<dbReference type="EMBL" id="AANZ01000009">
    <property type="protein sequence ID" value="EAQ80451.1"/>
    <property type="molecule type" value="Genomic_DNA"/>
</dbReference>
<dbReference type="InterPro" id="IPR010496">
    <property type="entry name" value="AL/BT2_dom"/>
</dbReference>
<protein>
    <recommendedName>
        <fullName evidence="7">Cytochrome c domain-containing protein</fullName>
    </recommendedName>
</protein>
<dbReference type="GO" id="GO:0009055">
    <property type="term" value="F:electron transfer activity"/>
    <property type="evidence" value="ECO:0007669"/>
    <property type="project" value="InterPro"/>
</dbReference>
<feature type="signal peptide" evidence="6">
    <location>
        <begin position="1"/>
        <end position="22"/>
    </location>
</feature>
<evidence type="ECO:0000256" key="4">
    <source>
        <dbReference type="PROSITE-ProRule" id="PRU00433"/>
    </source>
</evidence>
<dbReference type="SUPFAM" id="SSF46626">
    <property type="entry name" value="Cytochrome c"/>
    <property type="match status" value="1"/>
</dbReference>
<dbReference type="InterPro" id="IPR055557">
    <property type="entry name" value="DUF7133"/>
</dbReference>
<dbReference type="Gene3D" id="3.40.50.880">
    <property type="match status" value="1"/>
</dbReference>
<evidence type="ECO:0000313" key="8">
    <source>
        <dbReference type="EMBL" id="EAQ80451.1"/>
    </source>
</evidence>
<dbReference type="InterPro" id="IPR009056">
    <property type="entry name" value="Cyt_c-like_dom"/>
</dbReference>
<dbReference type="InterPro" id="IPR036909">
    <property type="entry name" value="Cyt_c-like_dom_sf"/>
</dbReference>
<dbReference type="PROSITE" id="PS51007">
    <property type="entry name" value="CYTC"/>
    <property type="match status" value="1"/>
</dbReference>
<evidence type="ECO:0000256" key="6">
    <source>
        <dbReference type="SAM" id="SignalP"/>
    </source>
</evidence>
<dbReference type="HOGENOM" id="CLU_002927_0_0_0"/>
<dbReference type="InterPro" id="IPR038637">
    <property type="entry name" value="NPCBM_sf"/>
</dbReference>
<reference evidence="8 9" key="1">
    <citation type="submission" date="2006-02" db="EMBL/GenBank/DDBJ databases">
        <authorList>
            <person name="Amann R."/>
            <person name="Ferriera S."/>
            <person name="Johnson J."/>
            <person name="Kravitz S."/>
            <person name="Halpern A."/>
            <person name="Remington K."/>
            <person name="Beeson K."/>
            <person name="Tran B."/>
            <person name="Rogers Y.-H."/>
            <person name="Friedman R."/>
            <person name="Venter J.C."/>
        </authorList>
    </citation>
    <scope>NUCLEOTIDE SEQUENCE [LARGE SCALE GENOMIC DNA]</scope>
    <source>
        <strain evidence="8 9">DSM 3645</strain>
    </source>
</reference>
<dbReference type="InterPro" id="IPR011041">
    <property type="entry name" value="Quinoprot_gluc/sorb_DH_b-prop"/>
</dbReference>
<dbReference type="Gene3D" id="2.120.10.30">
    <property type="entry name" value="TolB, C-terminal domain"/>
    <property type="match status" value="1"/>
</dbReference>
<dbReference type="InterPro" id="IPR011989">
    <property type="entry name" value="ARM-like"/>
</dbReference>
<evidence type="ECO:0000259" key="7">
    <source>
        <dbReference type="PROSITE" id="PS51007"/>
    </source>
</evidence>
<accession>A3ZT25</accession>
<feature type="domain" description="Cytochrome c" evidence="7">
    <location>
        <begin position="1533"/>
        <end position="1669"/>
    </location>
</feature>
<dbReference type="InterPro" id="IPR013428">
    <property type="entry name" value="Membrane-bound_put_N"/>
</dbReference>
<dbReference type="SMART" id="SM00776">
    <property type="entry name" value="NPCBM"/>
    <property type="match status" value="1"/>
</dbReference>
<dbReference type="InterPro" id="IPR013222">
    <property type="entry name" value="Glyco_hyd_98_carb-bd"/>
</dbReference>
<organism evidence="8 9">
    <name type="scientific">Blastopirellula marina DSM 3645</name>
    <dbReference type="NCBI Taxonomy" id="314230"/>
    <lineage>
        <taxon>Bacteria</taxon>
        <taxon>Pseudomonadati</taxon>
        <taxon>Planctomycetota</taxon>
        <taxon>Planctomycetia</taxon>
        <taxon>Pirellulales</taxon>
        <taxon>Pirellulaceae</taxon>
        <taxon>Blastopirellula</taxon>
    </lineage>
</organism>
<name>A3ZT25_9BACT</name>
<feature type="chain" id="PRO_5002665293" description="Cytochrome c domain-containing protein" evidence="6">
    <location>
        <begin position="23"/>
        <end position="1672"/>
    </location>
</feature>
<keyword evidence="1 4" id="KW-0349">Heme</keyword>
<dbReference type="PANTHER" id="PTHR33546">
    <property type="entry name" value="LARGE, MULTIFUNCTIONAL SECRETED PROTEIN-RELATED"/>
    <property type="match status" value="1"/>
</dbReference>
<dbReference type="NCBIfam" id="TIGR02604">
    <property type="entry name" value="Piru_Ver_Nterm"/>
    <property type="match status" value="1"/>
</dbReference>
<dbReference type="Pfam" id="PF23500">
    <property type="entry name" value="DUF7133"/>
    <property type="match status" value="1"/>
</dbReference>
<dbReference type="RefSeq" id="WP_002655880.1">
    <property type="nucleotide sequence ID" value="NZ_CH672377.1"/>
</dbReference>
<keyword evidence="2 4" id="KW-0479">Metal-binding</keyword>
<dbReference type="Gene3D" id="1.25.10.10">
    <property type="entry name" value="Leucine-rich Repeat Variant"/>
    <property type="match status" value="1"/>
</dbReference>
<evidence type="ECO:0000256" key="3">
    <source>
        <dbReference type="ARBA" id="ARBA00023004"/>
    </source>
</evidence>
<dbReference type="Proteomes" id="UP000004358">
    <property type="component" value="Unassembled WGS sequence"/>
</dbReference>